<evidence type="ECO:0000259" key="9">
    <source>
        <dbReference type="Pfam" id="PF01035"/>
    </source>
</evidence>
<keyword evidence="4 8" id="KW-0808">Transferase</keyword>
<evidence type="ECO:0000256" key="8">
    <source>
        <dbReference type="HAMAP-Rule" id="MF_00772"/>
    </source>
</evidence>
<dbReference type="RefSeq" id="WP_376920838.1">
    <property type="nucleotide sequence ID" value="NZ_JBHRSW010000029.1"/>
</dbReference>
<keyword evidence="5 8" id="KW-0227">DNA damage</keyword>
<dbReference type="InterPro" id="IPR036631">
    <property type="entry name" value="MGMT_N_sf"/>
</dbReference>
<dbReference type="InterPro" id="IPR036388">
    <property type="entry name" value="WH-like_DNA-bd_sf"/>
</dbReference>
<dbReference type="GO" id="GO:0032259">
    <property type="term" value="P:methylation"/>
    <property type="evidence" value="ECO:0007669"/>
    <property type="project" value="UniProtKB-KW"/>
</dbReference>
<dbReference type="EMBL" id="JBHRSW010000029">
    <property type="protein sequence ID" value="MFC3122716.1"/>
    <property type="molecule type" value="Genomic_DNA"/>
</dbReference>
<keyword evidence="3 8" id="KW-0489">Methyltransferase</keyword>
<comment type="function">
    <text evidence="8">Involved in the cellular defense against the biological effects of O6-methylguanine (O6-MeG) and O4-methylthymine (O4-MeT) in DNA. Repairs the methylated nucleobase in DNA by stoichiometrically transferring the methyl group to a cysteine residue in the enzyme. This is a suicide reaction: the enzyme is irreversibly inactivated.</text>
</comment>
<gene>
    <name evidence="10" type="ORF">ACFOHL_13915</name>
</gene>
<dbReference type="InterPro" id="IPR036217">
    <property type="entry name" value="MethylDNA_cys_MeTrfase_DNAb"/>
</dbReference>
<dbReference type="PROSITE" id="PS00374">
    <property type="entry name" value="MGMT"/>
    <property type="match status" value="1"/>
</dbReference>
<organism evidence="10 11">
    <name type="scientific">Agaribacter flavus</name>
    <dbReference type="NCBI Taxonomy" id="1902781"/>
    <lineage>
        <taxon>Bacteria</taxon>
        <taxon>Pseudomonadati</taxon>
        <taxon>Pseudomonadota</taxon>
        <taxon>Gammaproteobacteria</taxon>
        <taxon>Alteromonadales</taxon>
        <taxon>Alteromonadaceae</taxon>
        <taxon>Agaribacter</taxon>
    </lineage>
</organism>
<evidence type="ECO:0000256" key="2">
    <source>
        <dbReference type="ARBA" id="ARBA00022490"/>
    </source>
</evidence>
<dbReference type="Pfam" id="PF01035">
    <property type="entry name" value="DNA_binding_1"/>
    <property type="match status" value="1"/>
</dbReference>
<evidence type="ECO:0000256" key="5">
    <source>
        <dbReference type="ARBA" id="ARBA00022763"/>
    </source>
</evidence>
<evidence type="ECO:0000256" key="4">
    <source>
        <dbReference type="ARBA" id="ARBA00022679"/>
    </source>
</evidence>
<dbReference type="PANTHER" id="PTHR10815:SF13">
    <property type="entry name" value="METHYLATED-DNA--PROTEIN-CYSTEINE METHYLTRANSFERASE"/>
    <property type="match status" value="1"/>
</dbReference>
<evidence type="ECO:0000313" key="11">
    <source>
        <dbReference type="Proteomes" id="UP001595478"/>
    </source>
</evidence>
<comment type="catalytic activity">
    <reaction evidence="7 8">
        <text>a 6-O-methyl-2'-deoxyguanosine in DNA + L-cysteinyl-[protein] = S-methyl-L-cysteinyl-[protein] + a 2'-deoxyguanosine in DNA</text>
        <dbReference type="Rhea" id="RHEA:24000"/>
        <dbReference type="Rhea" id="RHEA-COMP:10131"/>
        <dbReference type="Rhea" id="RHEA-COMP:10132"/>
        <dbReference type="Rhea" id="RHEA-COMP:11367"/>
        <dbReference type="Rhea" id="RHEA-COMP:11368"/>
        <dbReference type="ChEBI" id="CHEBI:29950"/>
        <dbReference type="ChEBI" id="CHEBI:82612"/>
        <dbReference type="ChEBI" id="CHEBI:85445"/>
        <dbReference type="ChEBI" id="CHEBI:85448"/>
        <dbReference type="EC" id="2.1.1.63"/>
    </reaction>
</comment>
<comment type="subcellular location">
    <subcellularLocation>
        <location evidence="8">Cytoplasm</location>
    </subcellularLocation>
</comment>
<feature type="active site" description="Nucleophile; methyl group acceptor" evidence="8">
    <location>
        <position position="129"/>
    </location>
</feature>
<comment type="caution">
    <text evidence="10">The sequence shown here is derived from an EMBL/GenBank/DDBJ whole genome shotgun (WGS) entry which is preliminary data.</text>
</comment>
<protein>
    <recommendedName>
        <fullName evidence="8">Methylated-DNA--protein-cysteine methyltransferase</fullName>
        <ecNumber evidence="8">2.1.1.63</ecNumber>
    </recommendedName>
    <alternativeName>
        <fullName evidence="8">6-O-methylguanine-DNA methyltransferase</fullName>
        <shortName evidence="8">MGMT</shortName>
    </alternativeName>
    <alternativeName>
        <fullName evidence="8">O-6-methylguanine-DNA-alkyltransferase</fullName>
    </alternativeName>
</protein>
<dbReference type="InterPro" id="IPR014048">
    <property type="entry name" value="MethylDNA_cys_MeTrfase_DNA-bd"/>
</dbReference>
<evidence type="ECO:0000256" key="6">
    <source>
        <dbReference type="ARBA" id="ARBA00023204"/>
    </source>
</evidence>
<dbReference type="EC" id="2.1.1.63" evidence="8"/>
<comment type="miscellaneous">
    <text evidence="8">This enzyme catalyzes only one turnover and therefore is not strictly catalytic. According to one definition, an enzyme is a biocatalyst that acts repeatedly and over many reaction cycles.</text>
</comment>
<dbReference type="GO" id="GO:0003908">
    <property type="term" value="F:methylated-DNA-[protein]-cysteine S-methyltransferase activity"/>
    <property type="evidence" value="ECO:0007669"/>
    <property type="project" value="UniProtKB-EC"/>
</dbReference>
<dbReference type="InterPro" id="IPR023546">
    <property type="entry name" value="MGMT"/>
</dbReference>
<dbReference type="Gene3D" id="3.30.160.70">
    <property type="entry name" value="Methylated DNA-protein cysteine methyltransferase domain"/>
    <property type="match status" value="1"/>
</dbReference>
<dbReference type="SUPFAM" id="SSF53155">
    <property type="entry name" value="Methylated DNA-protein cysteine methyltransferase domain"/>
    <property type="match status" value="1"/>
</dbReference>
<proteinExistence type="inferred from homology"/>
<dbReference type="SUPFAM" id="SSF46767">
    <property type="entry name" value="Methylated DNA-protein cysteine methyltransferase, C-terminal domain"/>
    <property type="match status" value="1"/>
</dbReference>
<dbReference type="Gene3D" id="1.10.10.10">
    <property type="entry name" value="Winged helix-like DNA-binding domain superfamily/Winged helix DNA-binding domain"/>
    <property type="match status" value="1"/>
</dbReference>
<reference evidence="11" key="1">
    <citation type="journal article" date="2019" name="Int. J. Syst. Evol. Microbiol.">
        <title>The Global Catalogue of Microorganisms (GCM) 10K type strain sequencing project: providing services to taxonomists for standard genome sequencing and annotation.</title>
        <authorList>
            <consortium name="The Broad Institute Genomics Platform"/>
            <consortium name="The Broad Institute Genome Sequencing Center for Infectious Disease"/>
            <person name="Wu L."/>
            <person name="Ma J."/>
        </authorList>
    </citation>
    <scope>NUCLEOTIDE SEQUENCE [LARGE SCALE GENOMIC DNA]</scope>
    <source>
        <strain evidence="11">KCTC 52473</strain>
    </source>
</reference>
<accession>A0ABV7FTK5</accession>
<evidence type="ECO:0000313" key="10">
    <source>
        <dbReference type="EMBL" id="MFC3122716.1"/>
    </source>
</evidence>
<comment type="similarity">
    <text evidence="8">Belongs to the MGMT family.</text>
</comment>
<comment type="catalytic activity">
    <reaction evidence="1 8">
        <text>a 4-O-methyl-thymidine in DNA + L-cysteinyl-[protein] = a thymidine in DNA + S-methyl-L-cysteinyl-[protein]</text>
        <dbReference type="Rhea" id="RHEA:53428"/>
        <dbReference type="Rhea" id="RHEA-COMP:10131"/>
        <dbReference type="Rhea" id="RHEA-COMP:10132"/>
        <dbReference type="Rhea" id="RHEA-COMP:13555"/>
        <dbReference type="Rhea" id="RHEA-COMP:13556"/>
        <dbReference type="ChEBI" id="CHEBI:29950"/>
        <dbReference type="ChEBI" id="CHEBI:82612"/>
        <dbReference type="ChEBI" id="CHEBI:137386"/>
        <dbReference type="ChEBI" id="CHEBI:137387"/>
        <dbReference type="EC" id="2.1.1.63"/>
    </reaction>
</comment>
<dbReference type="HAMAP" id="MF_00772">
    <property type="entry name" value="OGT"/>
    <property type="match status" value="1"/>
</dbReference>
<keyword evidence="11" id="KW-1185">Reference proteome</keyword>
<sequence length="165" mass="17929">MSKAVTTHDTHFVSELTTDIGFVRILATEHAVHSVRFYSEQTSVNENAISRMAKEQIGAYFSGKLQRFDLPLAPQGTVFQQNVWRQLLTVPFGKVVSYLDIATQLDKPSACRAVGAANGKNPISIIIPCHRVIGSSGKLTGYAGGLHRKSFLLGLEGAEFALQAP</sequence>
<evidence type="ECO:0000256" key="7">
    <source>
        <dbReference type="ARBA" id="ARBA00049348"/>
    </source>
</evidence>
<dbReference type="Proteomes" id="UP001595478">
    <property type="component" value="Unassembled WGS sequence"/>
</dbReference>
<dbReference type="PANTHER" id="PTHR10815">
    <property type="entry name" value="METHYLATED-DNA--PROTEIN-CYSTEINE METHYLTRANSFERASE"/>
    <property type="match status" value="1"/>
</dbReference>
<evidence type="ECO:0000256" key="3">
    <source>
        <dbReference type="ARBA" id="ARBA00022603"/>
    </source>
</evidence>
<keyword evidence="2 8" id="KW-0963">Cytoplasm</keyword>
<feature type="domain" description="Methylated-DNA-[protein]-cysteine S-methyltransferase DNA binding" evidence="9">
    <location>
        <begin position="79"/>
        <end position="158"/>
    </location>
</feature>
<dbReference type="InterPro" id="IPR001497">
    <property type="entry name" value="MethylDNA_cys_MeTrfase_AS"/>
</dbReference>
<evidence type="ECO:0000256" key="1">
    <source>
        <dbReference type="ARBA" id="ARBA00001286"/>
    </source>
</evidence>
<name>A0ABV7FTK5_9ALTE</name>
<keyword evidence="6 8" id="KW-0234">DNA repair</keyword>
<dbReference type="CDD" id="cd06445">
    <property type="entry name" value="ATase"/>
    <property type="match status" value="1"/>
</dbReference>
<dbReference type="NCBIfam" id="TIGR00589">
    <property type="entry name" value="ogt"/>
    <property type="match status" value="1"/>
</dbReference>